<protein>
    <submittedName>
        <fullName evidence="2">Uncharacterized protein</fullName>
    </submittedName>
</protein>
<comment type="caution">
    <text evidence="2">The sequence shown here is derived from an EMBL/GenBank/DDBJ whole genome shotgun (WGS) entry which is preliminary data.</text>
</comment>
<gene>
    <name evidence="2" type="ORF">LCGC14_2208580</name>
</gene>
<sequence length="259" mass="27735">MAATATEQVINDGPRNLYLKYTIAGTTGDAASVFALGYSQRRLYGQPRLSTCHERFRTEPLVPTGGPAVAGRPRTHRQTARTHTARLGKITPPGTRRDAMEQLPGRLQVRDGRNDHRRRVHLRAAEYAGEYAHLPVGLGADGGSGRSGRGVDNDNARYAMAIHGAGRGPDHPAGRWGTCAPDQGASAGLRTARGRRTHTGHGRLPHRGSCQSPPGFVSLLAGDSRAGRSAISRPADSQRTIPLFARREAAPRIANPASR</sequence>
<dbReference type="EMBL" id="LAZR01029259">
    <property type="protein sequence ID" value="KKL60115.1"/>
    <property type="molecule type" value="Genomic_DNA"/>
</dbReference>
<feature type="region of interest" description="Disordered" evidence="1">
    <location>
        <begin position="196"/>
        <end position="215"/>
    </location>
</feature>
<dbReference type="AlphaFoldDB" id="A0A0F9FRU6"/>
<reference evidence="2" key="1">
    <citation type="journal article" date="2015" name="Nature">
        <title>Complex archaea that bridge the gap between prokaryotes and eukaryotes.</title>
        <authorList>
            <person name="Spang A."/>
            <person name="Saw J.H."/>
            <person name="Jorgensen S.L."/>
            <person name="Zaremba-Niedzwiedzka K."/>
            <person name="Martijn J."/>
            <person name="Lind A.E."/>
            <person name="van Eijk R."/>
            <person name="Schleper C."/>
            <person name="Guy L."/>
            <person name="Ettema T.J."/>
        </authorList>
    </citation>
    <scope>NUCLEOTIDE SEQUENCE</scope>
</reference>
<evidence type="ECO:0000256" key="1">
    <source>
        <dbReference type="SAM" id="MobiDB-lite"/>
    </source>
</evidence>
<organism evidence="2">
    <name type="scientific">marine sediment metagenome</name>
    <dbReference type="NCBI Taxonomy" id="412755"/>
    <lineage>
        <taxon>unclassified sequences</taxon>
        <taxon>metagenomes</taxon>
        <taxon>ecological metagenomes</taxon>
    </lineage>
</organism>
<name>A0A0F9FRU6_9ZZZZ</name>
<feature type="region of interest" description="Disordered" evidence="1">
    <location>
        <begin position="58"/>
        <end position="79"/>
    </location>
</feature>
<feature type="region of interest" description="Disordered" evidence="1">
    <location>
        <begin position="227"/>
        <end position="259"/>
    </location>
</feature>
<accession>A0A0F9FRU6</accession>
<proteinExistence type="predicted"/>
<evidence type="ECO:0000313" key="2">
    <source>
        <dbReference type="EMBL" id="KKL60115.1"/>
    </source>
</evidence>
<feature type="compositionally biased region" description="Basic residues" evidence="1">
    <location>
        <begin position="196"/>
        <end position="206"/>
    </location>
</feature>